<name>A0AAD8J9H6_9APIA</name>
<evidence type="ECO:0000256" key="2">
    <source>
        <dbReference type="ARBA" id="ARBA00022605"/>
    </source>
</evidence>
<proteinExistence type="predicted"/>
<reference evidence="8" key="2">
    <citation type="submission" date="2023-05" db="EMBL/GenBank/DDBJ databases">
        <authorList>
            <person name="Schelkunov M.I."/>
        </authorList>
    </citation>
    <scope>NUCLEOTIDE SEQUENCE</scope>
    <source>
        <strain evidence="8">Hsosn_3</strain>
        <tissue evidence="8">Leaf</tissue>
    </source>
</reference>
<comment type="caution">
    <text evidence="8">The sequence shown here is derived from an EMBL/GenBank/DDBJ whole genome shotgun (WGS) entry which is preliminary data.</text>
</comment>
<keyword evidence="9" id="KW-1185">Reference proteome</keyword>
<accession>A0AAD8J9H6</accession>
<dbReference type="PANTHER" id="PTHR43622">
    <property type="entry name" value="3-DEHYDROQUINATE SYNTHASE"/>
    <property type="match status" value="1"/>
</dbReference>
<dbReference type="GO" id="GO:0003856">
    <property type="term" value="F:3-dehydroquinate synthase activity"/>
    <property type="evidence" value="ECO:0007669"/>
    <property type="project" value="TreeGrafter"/>
</dbReference>
<dbReference type="Gene3D" id="1.20.1090.10">
    <property type="entry name" value="Dehydroquinate synthase-like - alpha domain"/>
    <property type="match status" value="1"/>
</dbReference>
<keyword evidence="4" id="KW-0057">Aromatic amino acid biosynthesis</keyword>
<keyword evidence="3" id="KW-0520">NAD</keyword>
<feature type="domain" description="3-dehydroquinate synthase N-terminal" evidence="6">
    <location>
        <begin position="1"/>
        <end position="48"/>
    </location>
</feature>
<evidence type="ECO:0000256" key="4">
    <source>
        <dbReference type="ARBA" id="ARBA00023141"/>
    </source>
</evidence>
<evidence type="ECO:0000313" key="9">
    <source>
        <dbReference type="Proteomes" id="UP001237642"/>
    </source>
</evidence>
<evidence type="ECO:0000256" key="1">
    <source>
        <dbReference type="ARBA" id="ARBA00001911"/>
    </source>
</evidence>
<dbReference type="InterPro" id="IPR050071">
    <property type="entry name" value="Dehydroquinate_synthase"/>
</dbReference>
<dbReference type="SUPFAM" id="SSF56796">
    <property type="entry name" value="Dehydroquinate synthase-like"/>
    <property type="match status" value="1"/>
</dbReference>
<dbReference type="InterPro" id="IPR030960">
    <property type="entry name" value="DHQS/DOIS_N"/>
</dbReference>
<dbReference type="EMBL" id="JAUIZM010000002">
    <property type="protein sequence ID" value="KAK1399314.1"/>
    <property type="molecule type" value="Genomic_DNA"/>
</dbReference>
<reference evidence="8" key="1">
    <citation type="submission" date="2023-02" db="EMBL/GenBank/DDBJ databases">
        <title>Genome of toxic invasive species Heracleum sosnowskyi carries increased number of genes despite the absence of recent whole-genome duplications.</title>
        <authorList>
            <person name="Schelkunov M."/>
            <person name="Shtratnikova V."/>
            <person name="Makarenko M."/>
            <person name="Klepikova A."/>
            <person name="Omelchenko D."/>
            <person name="Novikova G."/>
            <person name="Obukhova E."/>
            <person name="Bogdanov V."/>
            <person name="Penin A."/>
            <person name="Logacheva M."/>
        </authorList>
    </citation>
    <scope>NUCLEOTIDE SEQUENCE</scope>
    <source>
        <strain evidence="8">Hsosn_3</strain>
        <tissue evidence="8">Leaf</tissue>
    </source>
</reference>
<gene>
    <name evidence="8" type="ORF">POM88_009177</name>
</gene>
<dbReference type="Pfam" id="PF01761">
    <property type="entry name" value="DHQ_synthase"/>
    <property type="match status" value="1"/>
</dbReference>
<dbReference type="InterPro" id="IPR056179">
    <property type="entry name" value="DHQS_C"/>
</dbReference>
<evidence type="ECO:0000259" key="7">
    <source>
        <dbReference type="Pfam" id="PF24621"/>
    </source>
</evidence>
<sequence length="239" mass="26625">MSQVDSSVGGKTGVNHQLGKNLIGTFYQPQSVLIDTDTLNTLPERELASGFAEVIRLGLIGDTEFFAWQERNMYALMARDPDALAYVIKRSCENKAEIVSLDEKEDGLRATLNLGHTFGHLPFLVDQPYYNVSHKLKFYNSLSIAGNRNWLWLHGEAVAVGTEVMAVDMSYRLGWIDNSVVERVHKIIKQAKLPTGPPENVTVKMFKSVMALDKKVADGLLRLVLLKGPLALDETFCKS</sequence>
<dbReference type="Proteomes" id="UP001237642">
    <property type="component" value="Unassembled WGS sequence"/>
</dbReference>
<evidence type="ECO:0000256" key="3">
    <source>
        <dbReference type="ARBA" id="ARBA00023027"/>
    </source>
</evidence>
<keyword evidence="2" id="KW-0028">Amino-acid biosynthesis</keyword>
<dbReference type="GO" id="GO:0008652">
    <property type="term" value="P:amino acid biosynthetic process"/>
    <property type="evidence" value="ECO:0007669"/>
    <property type="project" value="UniProtKB-KW"/>
</dbReference>
<organism evidence="8 9">
    <name type="scientific">Heracleum sosnowskyi</name>
    <dbReference type="NCBI Taxonomy" id="360622"/>
    <lineage>
        <taxon>Eukaryota</taxon>
        <taxon>Viridiplantae</taxon>
        <taxon>Streptophyta</taxon>
        <taxon>Embryophyta</taxon>
        <taxon>Tracheophyta</taxon>
        <taxon>Spermatophyta</taxon>
        <taxon>Magnoliopsida</taxon>
        <taxon>eudicotyledons</taxon>
        <taxon>Gunneridae</taxon>
        <taxon>Pentapetalae</taxon>
        <taxon>asterids</taxon>
        <taxon>campanulids</taxon>
        <taxon>Apiales</taxon>
        <taxon>Apiaceae</taxon>
        <taxon>Apioideae</taxon>
        <taxon>apioid superclade</taxon>
        <taxon>Tordylieae</taxon>
        <taxon>Tordyliinae</taxon>
        <taxon>Heracleum</taxon>
    </lineage>
</organism>
<evidence type="ECO:0000313" key="8">
    <source>
        <dbReference type="EMBL" id="KAK1399314.1"/>
    </source>
</evidence>
<evidence type="ECO:0008006" key="10">
    <source>
        <dbReference type="Google" id="ProtNLM"/>
    </source>
</evidence>
<dbReference type="GO" id="GO:0009073">
    <property type="term" value="P:aromatic amino acid family biosynthetic process"/>
    <property type="evidence" value="ECO:0007669"/>
    <property type="project" value="UniProtKB-KW"/>
</dbReference>
<keyword evidence="5" id="KW-0456">Lyase</keyword>
<dbReference type="CDD" id="cd08195">
    <property type="entry name" value="DHQS"/>
    <property type="match status" value="1"/>
</dbReference>
<dbReference type="AlphaFoldDB" id="A0AAD8J9H6"/>
<evidence type="ECO:0000259" key="6">
    <source>
        <dbReference type="Pfam" id="PF01761"/>
    </source>
</evidence>
<dbReference type="Pfam" id="PF24621">
    <property type="entry name" value="DHQS_C"/>
    <property type="match status" value="2"/>
</dbReference>
<protein>
    <recommendedName>
        <fullName evidence="10">3-dehydroquinate synthase domain-containing protein</fullName>
    </recommendedName>
</protein>
<comment type="cofactor">
    <cofactor evidence="1">
        <name>NAD(+)</name>
        <dbReference type="ChEBI" id="CHEBI:57540"/>
    </cofactor>
</comment>
<feature type="domain" description="3-dehydroquinate synthase C-terminal" evidence="7">
    <location>
        <begin position="50"/>
        <end position="120"/>
    </location>
</feature>
<dbReference type="PANTHER" id="PTHR43622:SF7">
    <property type="entry name" value="3-DEHYDROQUINATE SYNTHASE, CHLOROPLASTIC"/>
    <property type="match status" value="1"/>
</dbReference>
<dbReference type="Gene3D" id="3.40.50.1970">
    <property type="match status" value="1"/>
</dbReference>
<evidence type="ECO:0000256" key="5">
    <source>
        <dbReference type="ARBA" id="ARBA00023239"/>
    </source>
</evidence>
<feature type="domain" description="3-dehydroquinate synthase C-terminal" evidence="7">
    <location>
        <begin position="151"/>
        <end position="216"/>
    </location>
</feature>